<keyword evidence="3" id="KW-0645">Protease</keyword>
<comment type="subcellular location">
    <subcellularLocation>
        <location evidence="1">Membrane</location>
    </subcellularLocation>
</comment>
<dbReference type="Gene3D" id="6.20.330.10">
    <property type="match status" value="1"/>
</dbReference>
<dbReference type="CDD" id="cd07023">
    <property type="entry name" value="S49_Sppa_N_C"/>
    <property type="match status" value="1"/>
</dbReference>
<feature type="active site" description="Proton donor/acceptor" evidence="7">
    <location>
        <position position="168"/>
    </location>
</feature>
<dbReference type="Gene3D" id="3.90.226.10">
    <property type="entry name" value="2-enoyl-CoA Hydratase, Chain A, domain 1"/>
    <property type="match status" value="3"/>
</dbReference>
<evidence type="ECO:0000256" key="4">
    <source>
        <dbReference type="ARBA" id="ARBA00022801"/>
    </source>
</evidence>
<dbReference type="NCBIfam" id="TIGR00705">
    <property type="entry name" value="SppA_67K"/>
    <property type="match status" value="1"/>
</dbReference>
<organism evidence="9 10">
    <name type="scientific">Marinactinospora thermotolerans DSM 45154</name>
    <dbReference type="NCBI Taxonomy" id="1122192"/>
    <lineage>
        <taxon>Bacteria</taxon>
        <taxon>Bacillati</taxon>
        <taxon>Actinomycetota</taxon>
        <taxon>Actinomycetes</taxon>
        <taxon>Streptosporangiales</taxon>
        <taxon>Nocardiopsidaceae</taxon>
        <taxon>Marinactinospora</taxon>
    </lineage>
</organism>
<dbReference type="STRING" id="1122192.SAMN02745673_03433"/>
<keyword evidence="6" id="KW-0472">Membrane</keyword>
<dbReference type="PANTHER" id="PTHR33209">
    <property type="entry name" value="PROTEASE 4"/>
    <property type="match status" value="1"/>
</dbReference>
<dbReference type="GO" id="GO:0016020">
    <property type="term" value="C:membrane"/>
    <property type="evidence" value="ECO:0007669"/>
    <property type="project" value="UniProtKB-SubCell"/>
</dbReference>
<dbReference type="OrthoDB" id="9764363at2"/>
<accession>A0A1T4SE86</accession>
<dbReference type="InterPro" id="IPR029045">
    <property type="entry name" value="ClpP/crotonase-like_dom_sf"/>
</dbReference>
<name>A0A1T4SE86_9ACTN</name>
<dbReference type="InterPro" id="IPR004635">
    <property type="entry name" value="Pept_S49_SppA"/>
</dbReference>
<dbReference type="SUPFAM" id="SSF52096">
    <property type="entry name" value="ClpP/crotonase"/>
    <property type="match status" value="2"/>
</dbReference>
<dbReference type="GO" id="GO:0008236">
    <property type="term" value="F:serine-type peptidase activity"/>
    <property type="evidence" value="ECO:0007669"/>
    <property type="project" value="UniProtKB-KW"/>
</dbReference>
<gene>
    <name evidence="9" type="ORF">SAMN02745673_03433</name>
</gene>
<evidence type="ECO:0000256" key="5">
    <source>
        <dbReference type="ARBA" id="ARBA00022825"/>
    </source>
</evidence>
<dbReference type="Pfam" id="PF01343">
    <property type="entry name" value="Peptidase_S49"/>
    <property type="match status" value="2"/>
</dbReference>
<dbReference type="PIRSF" id="PIRSF001217">
    <property type="entry name" value="Protease_4_SppA"/>
    <property type="match status" value="1"/>
</dbReference>
<dbReference type="NCBIfam" id="TIGR00706">
    <property type="entry name" value="SppA_dom"/>
    <property type="match status" value="1"/>
</dbReference>
<dbReference type="PANTHER" id="PTHR33209:SF1">
    <property type="entry name" value="PEPTIDASE S49 DOMAIN-CONTAINING PROTEIN"/>
    <property type="match status" value="1"/>
</dbReference>
<keyword evidence="5" id="KW-0720">Serine protease</keyword>
<evidence type="ECO:0000256" key="6">
    <source>
        <dbReference type="ARBA" id="ARBA00023136"/>
    </source>
</evidence>
<proteinExistence type="inferred from homology"/>
<dbReference type="InterPro" id="IPR002142">
    <property type="entry name" value="Peptidase_S49"/>
</dbReference>
<evidence type="ECO:0000256" key="2">
    <source>
        <dbReference type="ARBA" id="ARBA00008683"/>
    </source>
</evidence>
<feature type="active site" description="Nucleophile" evidence="7">
    <location>
        <position position="375"/>
    </location>
</feature>
<evidence type="ECO:0000313" key="10">
    <source>
        <dbReference type="Proteomes" id="UP000190637"/>
    </source>
</evidence>
<dbReference type="GO" id="GO:0006465">
    <property type="term" value="P:signal peptide processing"/>
    <property type="evidence" value="ECO:0007669"/>
    <property type="project" value="InterPro"/>
</dbReference>
<dbReference type="AlphaFoldDB" id="A0A1T4SE86"/>
<feature type="domain" description="Peptidase S49" evidence="8">
    <location>
        <begin position="360"/>
        <end position="508"/>
    </location>
</feature>
<reference evidence="9 10" key="1">
    <citation type="submission" date="2017-02" db="EMBL/GenBank/DDBJ databases">
        <authorList>
            <person name="Peterson S.W."/>
        </authorList>
    </citation>
    <scope>NUCLEOTIDE SEQUENCE [LARGE SCALE GENOMIC DNA]</scope>
    <source>
        <strain evidence="9 10">DSM 45154</strain>
    </source>
</reference>
<evidence type="ECO:0000256" key="7">
    <source>
        <dbReference type="PIRSR" id="PIRSR001217-1"/>
    </source>
</evidence>
<keyword evidence="10" id="KW-1185">Reference proteome</keyword>
<feature type="domain" description="Peptidase S49" evidence="8">
    <location>
        <begin position="95"/>
        <end position="246"/>
    </location>
</feature>
<keyword evidence="4" id="KW-0378">Hydrolase</keyword>
<dbReference type="Proteomes" id="UP000190637">
    <property type="component" value="Unassembled WGS sequence"/>
</dbReference>
<dbReference type="EMBL" id="FUWS01000009">
    <property type="protein sequence ID" value="SKA26477.1"/>
    <property type="molecule type" value="Genomic_DNA"/>
</dbReference>
<sequence>MVDVVKLLEPVSRIRHRRTAPLVLELDLTEELAEEVPGDPLGQFVAMRRQRLSDVVEGLRRAERDPRVKALVARIGSRPLGFGRVQELREAIARFRRSGKPTVAWSESFGDFGPGTVPYYLASAFEEIVLLPSGTVGLTGLSLTTRFVREATDKIGVEYEVSARHEYKTALNTFTERGFTEAHREASSRIVESLSEQVVQAVAEGRGLDVEEVRSLVGRGPFLAAEALDAGLVDRLGYRDEIYAELLGRFRGSLSGAGSEPAHLQFVSRYQRMQSLAGRVPAVQRGDQVALVTGIGQIEPGRSRRSPLGGLTMGSDTVAAALRAARRDPHVRAVVFRVDSPGGSYVASDIIRREVRLTEEAGKPVVVSMGDFAASGGYFVAVGAGTIVAQPGTLTGSIGVFMGKVVLSELLRRVGVASDSVDYGAHAGMFGSDHRFSASEWERVNAMLDHIYDDFTAKVAEARGKSREEVHELARGRVWTGADAAAHGLVDELGGIETAARLARERAGLPSTTPLRPFPRPNPLERLVPAESSEDRGAAVTRIRLGSWGPLAGVSALLGLPAAGPLVLPGTWEIR</sequence>
<evidence type="ECO:0000256" key="1">
    <source>
        <dbReference type="ARBA" id="ARBA00004370"/>
    </source>
</evidence>
<comment type="similarity">
    <text evidence="2">Belongs to the peptidase S49 family.</text>
</comment>
<evidence type="ECO:0000313" key="9">
    <source>
        <dbReference type="EMBL" id="SKA26477.1"/>
    </source>
</evidence>
<dbReference type="CDD" id="cd07018">
    <property type="entry name" value="S49_SppA_67K_type"/>
    <property type="match status" value="1"/>
</dbReference>
<evidence type="ECO:0000259" key="8">
    <source>
        <dbReference type="Pfam" id="PF01343"/>
    </source>
</evidence>
<dbReference type="RefSeq" id="WP_078762696.1">
    <property type="nucleotide sequence ID" value="NZ_FUWS01000009.1"/>
</dbReference>
<evidence type="ECO:0000256" key="3">
    <source>
        <dbReference type="ARBA" id="ARBA00022670"/>
    </source>
</evidence>
<dbReference type="InterPro" id="IPR047272">
    <property type="entry name" value="S49_SppA_C"/>
</dbReference>
<protein>
    <submittedName>
        <fullName evidence="9">Signal peptide peptidase A. Serine peptidase. MEROPS family S49</fullName>
    </submittedName>
</protein>
<dbReference type="InterPro" id="IPR004634">
    <property type="entry name" value="Pept_S49_pIV"/>
</dbReference>
<dbReference type="InterPro" id="IPR047217">
    <property type="entry name" value="S49_SppA_67K_type_N"/>
</dbReference>